<evidence type="ECO:0000259" key="12">
    <source>
        <dbReference type="PROSITE" id="PS51455"/>
    </source>
</evidence>
<evidence type="ECO:0000256" key="9">
    <source>
        <dbReference type="PROSITE-ProRule" id="PRU00091"/>
    </source>
</evidence>
<evidence type="ECO:0000256" key="4">
    <source>
        <dbReference type="ARBA" id="ARBA00022741"/>
    </source>
</evidence>
<evidence type="ECO:0000256" key="7">
    <source>
        <dbReference type="ARBA" id="ARBA00022833"/>
    </source>
</evidence>
<dbReference type="Gene3D" id="3.30.40.10">
    <property type="entry name" value="Zinc/RING finger domain, C3HC4 (zinc finger)"/>
    <property type="match status" value="1"/>
</dbReference>
<dbReference type="InterPro" id="IPR027484">
    <property type="entry name" value="PInositol-4-P-5-kinase_N"/>
</dbReference>
<dbReference type="CDD" id="cd17300">
    <property type="entry name" value="PIPKc_PIKfyve"/>
    <property type="match status" value="1"/>
</dbReference>
<dbReference type="InterPro" id="IPR013083">
    <property type="entry name" value="Znf_RING/FYVE/PHD"/>
</dbReference>
<dbReference type="InterPro" id="IPR011011">
    <property type="entry name" value="Znf_FYVE_PHD"/>
</dbReference>
<dbReference type="Gene3D" id="3.30.800.10">
    <property type="entry name" value="Phosphatidylinositol Phosphate Kinase II Beta"/>
    <property type="match status" value="1"/>
</dbReference>
<keyword evidence="5 9" id="KW-0863">Zinc-finger</keyword>
<evidence type="ECO:0000256" key="5">
    <source>
        <dbReference type="ARBA" id="ARBA00022771"/>
    </source>
</evidence>
<evidence type="ECO:0000256" key="2">
    <source>
        <dbReference type="ARBA" id="ARBA00022679"/>
    </source>
</evidence>
<reference evidence="13 14" key="1">
    <citation type="submission" date="2015-02" db="EMBL/GenBank/DDBJ databases">
        <authorList>
            <person name="Chooi Y.-H."/>
        </authorList>
    </citation>
    <scope>NUCLEOTIDE SEQUENCE [LARGE SCALE GENOMIC DNA]</scope>
    <source>
        <strain evidence="13">E3</strain>
    </source>
</reference>
<dbReference type="PROSITE" id="PS51455">
    <property type="entry name" value="PIPK"/>
    <property type="match status" value="1"/>
</dbReference>
<dbReference type="PANTHER" id="PTHR45748">
    <property type="entry name" value="1-PHOSPHATIDYLINOSITOL 3-PHOSPHATE 5-KINASE-RELATED"/>
    <property type="match status" value="1"/>
</dbReference>
<dbReference type="SUPFAM" id="SSF57903">
    <property type="entry name" value="FYVE/PHD zinc finger"/>
    <property type="match status" value="1"/>
</dbReference>
<keyword evidence="3" id="KW-0479">Metal-binding</keyword>
<name>A0A0G4IUX3_PLABS</name>
<keyword evidence="6 10" id="KW-0418">Kinase</keyword>
<gene>
    <name evidence="13" type="ORF">PBRA_007166</name>
</gene>
<dbReference type="PROSITE" id="PS50178">
    <property type="entry name" value="ZF_FYVE"/>
    <property type="match status" value="1"/>
</dbReference>
<dbReference type="STRING" id="37360.A0A0G4IUX3"/>
<evidence type="ECO:0000313" key="13">
    <source>
        <dbReference type="EMBL" id="CEO99052.1"/>
    </source>
</evidence>
<evidence type="ECO:0000256" key="6">
    <source>
        <dbReference type="ARBA" id="ARBA00022777"/>
    </source>
</evidence>
<dbReference type="InterPro" id="IPR000306">
    <property type="entry name" value="Znf_FYVE"/>
</dbReference>
<organism evidence="13 14">
    <name type="scientific">Plasmodiophora brassicae</name>
    <name type="common">Clubroot disease agent</name>
    <dbReference type="NCBI Taxonomy" id="37360"/>
    <lineage>
        <taxon>Eukaryota</taxon>
        <taxon>Sar</taxon>
        <taxon>Rhizaria</taxon>
        <taxon>Endomyxa</taxon>
        <taxon>Phytomyxea</taxon>
        <taxon>Plasmodiophorida</taxon>
        <taxon>Plasmodiophoridae</taxon>
        <taxon>Plasmodiophora</taxon>
    </lineage>
</organism>
<dbReference type="SMART" id="SM00064">
    <property type="entry name" value="FYVE"/>
    <property type="match status" value="1"/>
</dbReference>
<keyword evidence="14" id="KW-1185">Reference proteome</keyword>
<keyword evidence="8 10" id="KW-0067">ATP-binding</keyword>
<dbReference type="AlphaFoldDB" id="A0A0G4IUX3"/>
<evidence type="ECO:0000256" key="8">
    <source>
        <dbReference type="ARBA" id="ARBA00022840"/>
    </source>
</evidence>
<accession>A0A0G4IUX3</accession>
<dbReference type="InterPro" id="IPR027483">
    <property type="entry name" value="PInositol-4-P-4/5-kinase_C_sf"/>
</dbReference>
<keyword evidence="4 10" id="KW-0547">Nucleotide-binding</keyword>
<protein>
    <recommendedName>
        <fullName evidence="1">1-phosphatidylinositol-3-phosphate 5-kinase</fullName>
        <ecNumber evidence="1">2.7.1.150</ecNumber>
    </recommendedName>
</protein>
<evidence type="ECO:0000256" key="10">
    <source>
        <dbReference type="PROSITE-ProRule" id="PRU00781"/>
    </source>
</evidence>
<dbReference type="Gene3D" id="3.50.7.10">
    <property type="entry name" value="GroEL"/>
    <property type="match status" value="1"/>
</dbReference>
<dbReference type="InterPro" id="IPR002498">
    <property type="entry name" value="PInositol-4-P-4/5-kinase_core"/>
</dbReference>
<keyword evidence="7" id="KW-0862">Zinc</keyword>
<dbReference type="Proteomes" id="UP000039324">
    <property type="component" value="Unassembled WGS sequence"/>
</dbReference>
<dbReference type="GO" id="GO:0008270">
    <property type="term" value="F:zinc ion binding"/>
    <property type="evidence" value="ECO:0007669"/>
    <property type="project" value="UniProtKB-KW"/>
</dbReference>
<dbReference type="SUPFAM" id="SSF56104">
    <property type="entry name" value="SAICAR synthase-like"/>
    <property type="match status" value="1"/>
</dbReference>
<dbReference type="OrthoDB" id="158357at2759"/>
<dbReference type="EC" id="2.7.1.150" evidence="1"/>
<dbReference type="EMBL" id="CDSF01000089">
    <property type="protein sequence ID" value="CEO99052.1"/>
    <property type="molecule type" value="Genomic_DNA"/>
</dbReference>
<evidence type="ECO:0000256" key="1">
    <source>
        <dbReference type="ARBA" id="ARBA00012009"/>
    </source>
</evidence>
<evidence type="ECO:0000313" key="14">
    <source>
        <dbReference type="Proteomes" id="UP000039324"/>
    </source>
</evidence>
<dbReference type="SMART" id="SM00330">
    <property type="entry name" value="PIPKc"/>
    <property type="match status" value="1"/>
</dbReference>
<dbReference type="FunFam" id="3.50.7.10:FF:000007">
    <property type="entry name" value="1-phosphatidylinositol 3-phosphate 5-kinase isoform X1"/>
    <property type="match status" value="1"/>
</dbReference>
<feature type="domain" description="PIPK" evidence="12">
    <location>
        <begin position="753"/>
        <end position="1080"/>
    </location>
</feature>
<dbReference type="OMA" id="MHIATEK"/>
<evidence type="ECO:0000256" key="3">
    <source>
        <dbReference type="ARBA" id="ARBA00022723"/>
    </source>
</evidence>
<dbReference type="GO" id="GO:0000285">
    <property type="term" value="F:1-phosphatidylinositol-3-phosphate 5-kinase activity"/>
    <property type="evidence" value="ECO:0007669"/>
    <property type="project" value="UniProtKB-EC"/>
</dbReference>
<dbReference type="Pfam" id="PF01363">
    <property type="entry name" value="FYVE"/>
    <property type="match status" value="1"/>
</dbReference>
<dbReference type="Gene3D" id="3.30.810.10">
    <property type="entry name" value="2-Layer Sandwich"/>
    <property type="match status" value="1"/>
</dbReference>
<proteinExistence type="predicted"/>
<dbReference type="Pfam" id="PF01504">
    <property type="entry name" value="PIP5K"/>
    <property type="match status" value="1"/>
</dbReference>
<evidence type="ECO:0000259" key="11">
    <source>
        <dbReference type="PROSITE" id="PS50178"/>
    </source>
</evidence>
<dbReference type="SUPFAM" id="SSF52029">
    <property type="entry name" value="GroEL apical domain-like"/>
    <property type="match status" value="1"/>
</dbReference>
<dbReference type="GO" id="GO:0005524">
    <property type="term" value="F:ATP binding"/>
    <property type="evidence" value="ECO:0007669"/>
    <property type="project" value="UniProtKB-UniRule"/>
</dbReference>
<dbReference type="GO" id="GO:0046488">
    <property type="term" value="P:phosphatidylinositol metabolic process"/>
    <property type="evidence" value="ECO:0007669"/>
    <property type="project" value="UniProtKB-UniRule"/>
</dbReference>
<dbReference type="InterPro" id="IPR044769">
    <property type="entry name" value="PIKfyve_PIPKc"/>
</dbReference>
<sequence length="1099" mass="120925">MGDARDRSPTMRRRSTFTTVDLGAAVYDAVNEPLEAVSRWLSSDPSAKTEDDTKTMRDCGKSSWMPDQSCQTCYNCEASFSFFRRRHHCRLCGQIFCSSCSANTLGGVRVCDYCLTLKLGDSKPVTSMATRAVPDVPETTRSSPVDQACDEYIARIIKQRLRLLISELVVGAGAIDDTMGWTRQILRLATQATHMLKIRADLGDVRNVRFYTQVCIVDDGDVDKSHRLAGCVIGRTVAHKRMRTEIANPRIILLLCPLEYDRNPSRMSSLNTLIDAEMEYLKILVCKLMAHEPSLVVSHRSISGRALTMLVDAGVSCITNVPMNDLQRVSRCTGAPVLASLDQEMVAVGTCDLFRTGQLSNQTVTFFEGCNPLACSTIILFGVQSRADLYASIMLSAIEMAYTARCETAIEQDLLSQFTCLSHPDAPDSDLVAITGVDVSAVTAFRPELLAVRASSQCPGIYDGSDAAETPPETGLLSPSLPAYSRALLFERMLIAEGWPCQRGFDRIEFYSPADISLGEFLSEACLLSLFACGECKRGPMQHRVIFQHGEARLIAELSAREKLSPHVTTYSKCSACGHTTNPHPLSRHSLQLSFGRFLQMSLTPNGATGRSCQHPMRTHHTRYFSTGSLTLSLQYRPVATLTMCTAGKMLPFSGCDFGEPPVDYERVASFLESVGLPPLYLIGLLLISVQIMTRLDEIVSPDLQVEVELLRAELVNDLGRDHMTPTRFHRVVLSVILQLSKWKRAHAIPVDTSAVFPSHADPGVVIALALSSEEHAGRVAGISSLEDCATVLLNETDDRPITWTNGSRPDGESGSSCVIYFPKQFAAFRRWTIAGHPIEDGFAASLSACGDWATSGGKSGGTFRKSHDNRFVVKTVRKREFQMLLEMAIPYFRYMASTRSTILVPILGAFRVTVTRDASPQYLVVSSNLLFGKPNVSRVFDLKGSIRSNRADHPEPPDHVQPPMEDPKTLLDGDLLQYTKGVPISLTGNSLADLRLSVQNDTEFLSGRSVVDYSILIGVDEIGRTISVGIIDYLRVYTLDARLESQVKSLGMLAGRPLPTVIAPVDYMQRFRRAVDCYFGSAMPVRTFSAHRGSALDT</sequence>
<dbReference type="Pfam" id="PF00118">
    <property type="entry name" value="Cpn60_TCP1"/>
    <property type="match status" value="1"/>
</dbReference>
<feature type="domain" description="FYVE-type" evidence="11">
    <location>
        <begin position="67"/>
        <end position="119"/>
    </location>
</feature>
<keyword evidence="2 10" id="KW-0808">Transferase</keyword>
<dbReference type="InterPro" id="IPR002423">
    <property type="entry name" value="Cpn60/GroEL/TCP-1"/>
</dbReference>
<dbReference type="InterPro" id="IPR027409">
    <property type="entry name" value="GroEL-like_apical_dom_sf"/>
</dbReference>
<dbReference type="InterPro" id="IPR017455">
    <property type="entry name" value="Znf_FYVE-rel"/>
</dbReference>